<dbReference type="InterPro" id="IPR032817">
    <property type="entry name" value="Mon2_C"/>
</dbReference>
<protein>
    <recommendedName>
        <fullName evidence="2">Protein MON2 homolog</fullName>
    </recommendedName>
</protein>
<dbReference type="Pfam" id="PF16206">
    <property type="entry name" value="Mon2_C"/>
    <property type="match status" value="2"/>
</dbReference>
<proteinExistence type="inferred from homology"/>
<dbReference type="Proteomes" id="UP001151699">
    <property type="component" value="Chromosome A"/>
</dbReference>
<dbReference type="SUPFAM" id="SSF48371">
    <property type="entry name" value="ARM repeat"/>
    <property type="match status" value="1"/>
</dbReference>
<feature type="domain" description="Mon2 C-terminal" evidence="7">
    <location>
        <begin position="1168"/>
        <end position="1647"/>
    </location>
</feature>
<keyword evidence="10" id="KW-1185">Reference proteome</keyword>
<feature type="domain" description="Mon2/Sec7/BIG1-like dimerisation and cyclophilin-binding" evidence="8">
    <location>
        <begin position="12"/>
        <end position="183"/>
    </location>
</feature>
<dbReference type="Pfam" id="PF09324">
    <property type="entry name" value="Sec7-like_HDS"/>
    <property type="match status" value="1"/>
</dbReference>
<dbReference type="EMBL" id="WJQU01000001">
    <property type="protein sequence ID" value="KAJ6646685.1"/>
    <property type="molecule type" value="Genomic_DNA"/>
</dbReference>
<evidence type="ECO:0000313" key="9">
    <source>
        <dbReference type="EMBL" id="KAJ6646685.1"/>
    </source>
</evidence>
<dbReference type="OrthoDB" id="294853at2759"/>
<feature type="domain" description="Mon2/Sec7/BIG1-like HUS" evidence="6">
    <location>
        <begin position="215"/>
        <end position="388"/>
    </location>
</feature>
<evidence type="ECO:0000256" key="1">
    <source>
        <dbReference type="ARBA" id="ARBA00008144"/>
    </source>
</evidence>
<feature type="domain" description="Mon2/Sec7/BIG1-like HDS" evidence="5">
    <location>
        <begin position="832"/>
        <end position="911"/>
    </location>
</feature>
<name>A0A9Q0S7V7_9DIPT</name>
<evidence type="ECO:0000259" key="7">
    <source>
        <dbReference type="Pfam" id="PF16206"/>
    </source>
</evidence>
<dbReference type="Pfam" id="PF12783">
    <property type="entry name" value="Sec7-like_HUS"/>
    <property type="match status" value="1"/>
</dbReference>
<accession>A0A9Q0S7V7</accession>
<reference evidence="9" key="1">
    <citation type="submission" date="2022-07" db="EMBL/GenBank/DDBJ databases">
        <authorList>
            <person name="Trinca V."/>
            <person name="Uliana J.V.C."/>
            <person name="Torres T.T."/>
            <person name="Ward R.J."/>
            <person name="Monesi N."/>
        </authorList>
    </citation>
    <scope>NUCLEOTIDE SEQUENCE</scope>
    <source>
        <strain evidence="9">HSMRA1968</strain>
        <tissue evidence="9">Whole embryos</tissue>
    </source>
</reference>
<evidence type="ECO:0000259" key="5">
    <source>
        <dbReference type="Pfam" id="PF09324"/>
    </source>
</evidence>
<evidence type="ECO:0000259" key="6">
    <source>
        <dbReference type="Pfam" id="PF12783"/>
    </source>
</evidence>
<sequence>MSFVSGTTGSEAAQKFLEVLQSDFKNLGIETKKKFPQIKESCEEAIMKLKSAAANPQTPVYYVVNQILYPLVQGCESKDLKIIKFCLGMMQRLITQQVVDQKGARYITDTLWMLMEHSIEEVKVLQTVTLLLTTNAVVHGETLAKALVLCFRLHFTKDSTTINTAGATVRQLVSLVFDRVSAEESKSGEVENREVNIEELKLATSVAPKGLKPCAADAYLLFQDLVQLVNADQPYWLLGMTEMTRTFGLELLETVLTSFTSVFFKNPEFSFLLKERVCALVIKLFSPNIKYRTMVSPNAQQPAAHDKPYFPISMRLLRVVSILIQKYHCLLVTECEIFLSLIVKFLDPDKPSWQRSLALEVIHKMTVQPDLLTSFCRCYDLKDHATNIFQDIIISLGAFVQSLFVSTQIMGLTTNATQSQPPALIGGLPVGPGVSPQPGFLFRGVWLPLTVTFPTGQSKSTYLEMLDKMEPPSIPEGYGISVAYACLLDIVRSISLTIEGPSTLGEEKVTPYKDRVSEEDRALHTQLITSSWCGLLAALTPLIDAATDESVTENVLKSMQTYGALCGLLELHTARDAFITTVCKASLPPHYALNVLNMGYQMAGIKVHSRTSSQDLGSQYISQCGENDFRHQVVAVGTPLPSLPIGSQQGPVMLTAKNLQCMRALLHLAYCHGGILGTSWHIVLATLQHLVWILGLKPSTGGSLQATPKPTIDANAGITAVMADLPVLSQMLSQLFESSQFLDDVALHHLIDALCKLSQEAMELAYSNREPSLFAVAKLLETGLVNLPRIEVLWRPLTNHLLEVCQHPHIRMREWGVEAITYLVKAALQFKYEKPLKDNLTLQTLLLNPLAELSSVPHGDVRQRQLECVLQVLNGAGETLSHGWPFVLGIIGAVSDHHGESLIRIAFQCLQLVVTDFLPVMPWRCLPLCINTAAKFGSQTQELNISLTAVGLMWNISDFFNQNQERLSQTVADDGNVLPEFPGTLNMPQFDKLWMCLFARLGDLCGDPRPAVRKSAGQTLFSTISAHGNLLNPPTWQAVLWQVLFPLLDKVRNLSSSASSEKVDTSGNILIHHSRNTAQKQWAETQVLALSGVSRVFNTKRQLLQMLGDFPRAWSLLLEFIENAALSKSNEVSLAALKSFQEILYNKPEDNDSTLELSVPLVPTQPEVVDNIDIWNVAWRVWLTIGTESTRPPDGMPNKSDDIYIPSQAFLTALVQIFPALFQHIRTKFNETDLNKLCTVLMNAVAVPVHGESTPYIMSTISDSLLTPLHDGVLDCMELLQREAMSNKSNLKPMIPLIFKQLLSFSKFACTPPTFERVEMRPLKYNRAQSHSTVEWVSMNYIPFGEKALSVAVKLYSKTASEEIVIEGHILHEIIKALSLPLSLKYKCMSATTWKLAITSLMSVLHTGLQVARANASAFSGMWLDLSETIDKFLFPSSPCTIEDRGIDEIVLDETIDCQVIELLRDEVLPHSHEIPHQFILNVVVILNKGSIHSATTSNLACDADLKLREEFAKTCFETLLQFSLLDDSSNNNTGSVEGGVAGRLAVTALLHRFQEVLKKFNDDERQSGKCPLPRYRLSEISFVLKAVATLIISMKKAPPAKVGRTAWEQLIGLYQYLVDCTTTNSPEVSRSLREALMQYSDLLLPPSNSMHTNGLSSHC</sequence>
<keyword evidence="4" id="KW-0653">Protein transport</keyword>
<keyword evidence="3" id="KW-0813">Transport</keyword>
<evidence type="ECO:0000313" key="10">
    <source>
        <dbReference type="Proteomes" id="UP001151699"/>
    </source>
</evidence>
<comment type="similarity">
    <text evidence="1">Belongs to the MON2 family.</text>
</comment>
<evidence type="ECO:0000259" key="8">
    <source>
        <dbReference type="Pfam" id="PF16213"/>
    </source>
</evidence>
<dbReference type="GO" id="GO:0015031">
    <property type="term" value="P:protein transport"/>
    <property type="evidence" value="ECO:0007669"/>
    <property type="project" value="UniProtKB-KW"/>
</dbReference>
<organism evidence="9 10">
    <name type="scientific">Pseudolycoriella hygida</name>
    <dbReference type="NCBI Taxonomy" id="35572"/>
    <lineage>
        <taxon>Eukaryota</taxon>
        <taxon>Metazoa</taxon>
        <taxon>Ecdysozoa</taxon>
        <taxon>Arthropoda</taxon>
        <taxon>Hexapoda</taxon>
        <taxon>Insecta</taxon>
        <taxon>Pterygota</taxon>
        <taxon>Neoptera</taxon>
        <taxon>Endopterygota</taxon>
        <taxon>Diptera</taxon>
        <taxon>Nematocera</taxon>
        <taxon>Sciaroidea</taxon>
        <taxon>Sciaridae</taxon>
        <taxon>Pseudolycoriella</taxon>
    </lineage>
</organism>
<feature type="domain" description="Mon2 C-terminal" evidence="7">
    <location>
        <begin position="915"/>
        <end position="1156"/>
    </location>
</feature>
<gene>
    <name evidence="9" type="primary">mon2_1</name>
    <name evidence="9" type="ORF">Bhyg_01898</name>
</gene>
<comment type="caution">
    <text evidence="9">The sequence shown here is derived from an EMBL/GenBank/DDBJ whole genome shotgun (WGS) entry which is preliminary data.</text>
</comment>
<evidence type="ECO:0000256" key="2">
    <source>
        <dbReference type="ARBA" id="ARBA00017134"/>
    </source>
</evidence>
<evidence type="ECO:0000256" key="4">
    <source>
        <dbReference type="ARBA" id="ARBA00022927"/>
    </source>
</evidence>
<dbReference type="InterPro" id="IPR015403">
    <property type="entry name" value="Mon2/Sec7/BIG1-like_HDS"/>
</dbReference>
<dbReference type="PANTHER" id="PTHR10663">
    <property type="entry name" value="GUANYL-NUCLEOTIDE EXCHANGE FACTOR"/>
    <property type="match status" value="1"/>
</dbReference>
<dbReference type="InterPro" id="IPR032691">
    <property type="entry name" value="Mon2/Sec7/BIG1-like_HUS"/>
</dbReference>
<dbReference type="PANTHER" id="PTHR10663:SF333">
    <property type="entry name" value="PROTEIN MON2 HOMOLOG"/>
    <property type="match status" value="1"/>
</dbReference>
<dbReference type="InterPro" id="IPR016024">
    <property type="entry name" value="ARM-type_fold"/>
</dbReference>
<dbReference type="InterPro" id="IPR032629">
    <property type="entry name" value="DCB_dom"/>
</dbReference>
<evidence type="ECO:0000256" key="3">
    <source>
        <dbReference type="ARBA" id="ARBA00022448"/>
    </source>
</evidence>
<dbReference type="Pfam" id="PF16213">
    <property type="entry name" value="DCB"/>
    <property type="match status" value="1"/>
</dbReference>